<dbReference type="Gene3D" id="1.10.3020.10">
    <property type="entry name" value="alpha-amino acid ester hydrolase ( Helical cap domain)"/>
    <property type="match status" value="1"/>
</dbReference>
<dbReference type="Pfam" id="PF08530">
    <property type="entry name" value="PepX_C"/>
    <property type="match status" value="1"/>
</dbReference>
<reference evidence="4 5" key="1">
    <citation type="submission" date="2016-10" db="EMBL/GenBank/DDBJ databases">
        <authorList>
            <person name="de Groot N.N."/>
        </authorList>
    </citation>
    <scope>NUCLEOTIDE SEQUENCE [LARGE SCALE GENOMIC DNA]</scope>
    <source>
        <strain evidence="4 5">RK1</strain>
    </source>
</reference>
<gene>
    <name evidence="4" type="ORF">SAMN05444682_103267</name>
</gene>
<dbReference type="SUPFAM" id="SSF53474">
    <property type="entry name" value="alpha/beta-Hydrolases"/>
    <property type="match status" value="1"/>
</dbReference>
<dbReference type="InterPro" id="IPR000383">
    <property type="entry name" value="Xaa-Pro-like_dom"/>
</dbReference>
<dbReference type="EMBL" id="FOQO01000003">
    <property type="protein sequence ID" value="SFI32177.1"/>
    <property type="molecule type" value="Genomic_DNA"/>
</dbReference>
<dbReference type="RefSeq" id="WP_090626053.1">
    <property type="nucleotide sequence ID" value="NZ_FOQO01000003.1"/>
</dbReference>
<proteinExistence type="predicted"/>
<dbReference type="InterPro" id="IPR005674">
    <property type="entry name" value="CocE/Ser_esterase"/>
</dbReference>
<keyword evidence="2" id="KW-0732">Signal</keyword>
<dbReference type="InterPro" id="IPR008979">
    <property type="entry name" value="Galactose-bd-like_sf"/>
</dbReference>
<name>A0A1I3H9E9_9SPHI</name>
<evidence type="ECO:0000259" key="3">
    <source>
        <dbReference type="SMART" id="SM00939"/>
    </source>
</evidence>
<dbReference type="SUPFAM" id="SSF49785">
    <property type="entry name" value="Galactose-binding domain-like"/>
    <property type="match status" value="1"/>
</dbReference>
<dbReference type="InterPro" id="IPR029058">
    <property type="entry name" value="AB_hydrolase_fold"/>
</dbReference>
<dbReference type="NCBIfam" id="TIGR00976">
    <property type="entry name" value="CocE_NonD"/>
    <property type="match status" value="1"/>
</dbReference>
<accession>A0A1I3H9E9</accession>
<organism evidence="4 5">
    <name type="scientific">Parapedobacter indicus</name>
    <dbReference type="NCBI Taxonomy" id="1477437"/>
    <lineage>
        <taxon>Bacteria</taxon>
        <taxon>Pseudomonadati</taxon>
        <taxon>Bacteroidota</taxon>
        <taxon>Sphingobacteriia</taxon>
        <taxon>Sphingobacteriales</taxon>
        <taxon>Sphingobacteriaceae</taxon>
        <taxon>Parapedobacter</taxon>
    </lineage>
</organism>
<evidence type="ECO:0000256" key="1">
    <source>
        <dbReference type="ARBA" id="ARBA00022801"/>
    </source>
</evidence>
<feature type="domain" description="Xaa-Pro dipeptidyl-peptidase C-terminal" evidence="3">
    <location>
        <begin position="362"/>
        <end position="621"/>
    </location>
</feature>
<dbReference type="GO" id="GO:0008239">
    <property type="term" value="F:dipeptidyl-peptidase activity"/>
    <property type="evidence" value="ECO:0007669"/>
    <property type="project" value="InterPro"/>
</dbReference>
<keyword evidence="5" id="KW-1185">Reference proteome</keyword>
<keyword evidence="1" id="KW-0378">Hydrolase</keyword>
<sequence>MFFRQTTSVLLVMMVTCSLLHAQPTPADSFFVEQHYTKKEVRIPMRDGVHLFTAVYVPKDTTKTYPILFMRTPYSVAPYGENRNKVPLGPNRQFMHEGFIFVYQDIRGKYLSEGDFVAVRPYINDKRSKRDVDESSDAYDTIDWLLKNIKGHNGRVGIWGISAPGGYATAALLDAHPNLVAVSPQAPVTDWFMGDDRHHNGAFMLMGSFSFISSYGRERDSISTSGLAGYGGYGTPDGYDFYLKHNTLKNLSQLLGSTKNPLWDDLMTHGTYDAFWKARTPLPHLKDVRPAVLTVGGWFDQEDPYGPLKTQAAIASQSPATQQVFVMGPWYHGTWARDKGDWLENIPFGSATGDFYRETIEFPFFMHHLKGKPDPHLPPAYIFDTGALRWSAYNQWPPKQATQRKLYLQPQGKLGFAKPASTGENGSVAYYSDPNRPVPYTAETRLMRGREYMVEDQRFAARRPDVLVFVSEPLEEPLQLAGRLAANLFVKTTGTDADFIVKLIDVFPDDTPNHPEHPDAVMGGYQLMVRGEVMRAKFRNSFEHPEPLDTTTVNRVSFDMQDAAHTFKKGHRIMVQIQSSWFPLVDRNPQQFMDIYKADATDFKPAWHRVFFTPEYPSNIDLMVIEN</sequence>
<dbReference type="Gene3D" id="2.60.120.260">
    <property type="entry name" value="Galactose-binding domain-like"/>
    <property type="match status" value="1"/>
</dbReference>
<evidence type="ECO:0000256" key="2">
    <source>
        <dbReference type="SAM" id="SignalP"/>
    </source>
</evidence>
<dbReference type="STRING" id="1477437.SAMN05444682_103267"/>
<feature type="signal peptide" evidence="2">
    <location>
        <begin position="1"/>
        <end position="22"/>
    </location>
</feature>
<evidence type="ECO:0000313" key="5">
    <source>
        <dbReference type="Proteomes" id="UP000198670"/>
    </source>
</evidence>
<dbReference type="SMART" id="SM00939">
    <property type="entry name" value="PepX_C"/>
    <property type="match status" value="1"/>
</dbReference>
<dbReference type="Pfam" id="PF02129">
    <property type="entry name" value="Peptidase_S15"/>
    <property type="match status" value="1"/>
</dbReference>
<dbReference type="AlphaFoldDB" id="A0A1I3H9E9"/>
<evidence type="ECO:0000313" key="4">
    <source>
        <dbReference type="EMBL" id="SFI32177.1"/>
    </source>
</evidence>
<dbReference type="OrthoDB" id="319764at2"/>
<dbReference type="InterPro" id="IPR013736">
    <property type="entry name" value="Xaa-Pro_dipept_C"/>
</dbReference>
<feature type="chain" id="PRO_5011767598" description="Xaa-Pro dipeptidyl-peptidase C-terminal domain-containing protein" evidence="2">
    <location>
        <begin position="23"/>
        <end position="627"/>
    </location>
</feature>
<protein>
    <recommendedName>
        <fullName evidence="3">Xaa-Pro dipeptidyl-peptidase C-terminal domain-containing protein</fullName>
    </recommendedName>
</protein>
<dbReference type="Proteomes" id="UP000198670">
    <property type="component" value="Unassembled WGS sequence"/>
</dbReference>
<dbReference type="Gene3D" id="3.40.50.1820">
    <property type="entry name" value="alpha/beta hydrolase"/>
    <property type="match status" value="1"/>
</dbReference>